<comment type="pathway">
    <text evidence="7">Carbohydrate biosynthesis; dTDP-L-rhamnose biosynthesis.</text>
</comment>
<dbReference type="InterPro" id="IPR000888">
    <property type="entry name" value="RmlC-like"/>
</dbReference>
<evidence type="ECO:0000256" key="5">
    <source>
        <dbReference type="PIRSR" id="PIRSR600888-1"/>
    </source>
</evidence>
<feature type="active site" description="Proton acceptor" evidence="5">
    <location>
        <position position="63"/>
    </location>
</feature>
<evidence type="ECO:0000313" key="8">
    <source>
        <dbReference type="EMBL" id="HHE55610.1"/>
    </source>
</evidence>
<evidence type="ECO:0000256" key="7">
    <source>
        <dbReference type="RuleBase" id="RU364069"/>
    </source>
</evidence>
<dbReference type="InterPro" id="IPR011051">
    <property type="entry name" value="RmlC_Cupin_sf"/>
</dbReference>
<dbReference type="Gene3D" id="2.60.120.10">
    <property type="entry name" value="Jelly Rolls"/>
    <property type="match status" value="1"/>
</dbReference>
<dbReference type="NCBIfam" id="TIGR01221">
    <property type="entry name" value="rmlC"/>
    <property type="match status" value="1"/>
</dbReference>
<feature type="active site" description="Proton donor" evidence="5">
    <location>
        <position position="133"/>
    </location>
</feature>
<comment type="caution">
    <text evidence="8">The sequence shown here is derived from an EMBL/GenBank/DDBJ whole genome shotgun (WGS) entry which is preliminary data.</text>
</comment>
<dbReference type="GO" id="GO:0000271">
    <property type="term" value="P:polysaccharide biosynthetic process"/>
    <property type="evidence" value="ECO:0007669"/>
    <property type="project" value="TreeGrafter"/>
</dbReference>
<gene>
    <name evidence="8" type="primary">rfbC</name>
    <name evidence="8" type="ORF">ENL21_07495</name>
</gene>
<dbReference type="EMBL" id="DRTD01000557">
    <property type="protein sequence ID" value="HHE55610.1"/>
    <property type="molecule type" value="Genomic_DNA"/>
</dbReference>
<comment type="catalytic activity">
    <reaction evidence="1 7">
        <text>dTDP-4-dehydro-6-deoxy-alpha-D-glucose = dTDP-4-dehydro-beta-L-rhamnose</text>
        <dbReference type="Rhea" id="RHEA:16969"/>
        <dbReference type="ChEBI" id="CHEBI:57649"/>
        <dbReference type="ChEBI" id="CHEBI:62830"/>
        <dbReference type="EC" id="5.1.3.13"/>
    </reaction>
</comment>
<name>A0A7V5H510_CALAY</name>
<proteinExistence type="inferred from homology"/>
<evidence type="ECO:0000256" key="3">
    <source>
        <dbReference type="ARBA" id="ARBA00012098"/>
    </source>
</evidence>
<dbReference type="AlphaFoldDB" id="A0A7V5H510"/>
<dbReference type="SUPFAM" id="SSF51182">
    <property type="entry name" value="RmlC-like cupins"/>
    <property type="match status" value="1"/>
</dbReference>
<organism evidence="8">
    <name type="scientific">Caldithrix abyssi</name>
    <dbReference type="NCBI Taxonomy" id="187145"/>
    <lineage>
        <taxon>Bacteria</taxon>
        <taxon>Pseudomonadati</taxon>
        <taxon>Calditrichota</taxon>
        <taxon>Calditrichia</taxon>
        <taxon>Calditrichales</taxon>
        <taxon>Calditrichaceae</taxon>
        <taxon>Caldithrix</taxon>
    </lineage>
</organism>
<comment type="similarity">
    <text evidence="7">Belongs to the dTDP-4-dehydrorhamnose 3,5-epimerase family.</text>
</comment>
<accession>A0A7V5H510</accession>
<sequence>MPFTIKETSLPGVLLVTPEVYGDERGFFMETYKASDFLNAGLPGIFTQDNHSRSVKGVLRGLHYQLPPYAQAKLVRCLRGRIFDVAVDIRRSSSTFGHWYGHILSEDDPTMLFIPEGFAHGFYTLSDSADVFYKVTAEYSPEHDRGIMWNDPQIGVDWPQGDKIISEKDQKNNLLKDAEIFS</sequence>
<dbReference type="GO" id="GO:0008830">
    <property type="term" value="F:dTDP-4-dehydrorhamnose 3,5-epimerase activity"/>
    <property type="evidence" value="ECO:0007669"/>
    <property type="project" value="UniProtKB-UniRule"/>
</dbReference>
<dbReference type="Proteomes" id="UP000886111">
    <property type="component" value="Unassembled WGS sequence"/>
</dbReference>
<dbReference type="CDD" id="cd00438">
    <property type="entry name" value="cupin_RmlC"/>
    <property type="match status" value="1"/>
</dbReference>
<dbReference type="PANTHER" id="PTHR21047:SF2">
    <property type="entry name" value="THYMIDINE DIPHOSPHO-4-KETO-RHAMNOSE 3,5-EPIMERASE"/>
    <property type="match status" value="1"/>
</dbReference>
<dbReference type="GO" id="GO:0005829">
    <property type="term" value="C:cytosol"/>
    <property type="evidence" value="ECO:0007669"/>
    <property type="project" value="TreeGrafter"/>
</dbReference>
<dbReference type="Pfam" id="PF00908">
    <property type="entry name" value="dTDP_sugar_isom"/>
    <property type="match status" value="1"/>
</dbReference>
<feature type="site" description="Participates in a stacking interaction with the thymidine ring of dTDP-4-oxo-6-deoxyglucose" evidence="6">
    <location>
        <position position="139"/>
    </location>
</feature>
<keyword evidence="7 8" id="KW-0413">Isomerase</keyword>
<dbReference type="InterPro" id="IPR014710">
    <property type="entry name" value="RmlC-like_jellyroll"/>
</dbReference>
<comment type="subunit">
    <text evidence="7">Homodimer.</text>
</comment>
<dbReference type="PANTHER" id="PTHR21047">
    <property type="entry name" value="DTDP-6-DEOXY-D-GLUCOSE-3,5 EPIMERASE"/>
    <property type="match status" value="1"/>
</dbReference>
<comment type="function">
    <text evidence="2 7">Catalyzes the epimerization of the C3' and C5'positions of dTDP-6-deoxy-D-xylo-4-hexulose, forming dTDP-6-deoxy-L-lyxo-4-hexulose.</text>
</comment>
<evidence type="ECO:0000256" key="6">
    <source>
        <dbReference type="PIRSR" id="PIRSR600888-3"/>
    </source>
</evidence>
<evidence type="ECO:0000256" key="1">
    <source>
        <dbReference type="ARBA" id="ARBA00001298"/>
    </source>
</evidence>
<dbReference type="EC" id="5.1.3.13" evidence="3 7"/>
<evidence type="ECO:0000256" key="4">
    <source>
        <dbReference type="ARBA" id="ARBA00019595"/>
    </source>
</evidence>
<protein>
    <recommendedName>
        <fullName evidence="4 7">dTDP-4-dehydrorhamnose 3,5-epimerase</fullName>
        <ecNumber evidence="3 7">5.1.3.13</ecNumber>
    </recommendedName>
    <alternativeName>
        <fullName evidence="7">Thymidine diphospho-4-keto-rhamnose 3,5-epimerase</fullName>
    </alternativeName>
</protein>
<evidence type="ECO:0000256" key="2">
    <source>
        <dbReference type="ARBA" id="ARBA00001997"/>
    </source>
</evidence>
<dbReference type="GO" id="GO:0019305">
    <property type="term" value="P:dTDP-rhamnose biosynthetic process"/>
    <property type="evidence" value="ECO:0007669"/>
    <property type="project" value="UniProtKB-UniRule"/>
</dbReference>
<dbReference type="UniPathway" id="UPA00124"/>
<reference evidence="8" key="1">
    <citation type="journal article" date="2020" name="mSystems">
        <title>Genome- and Community-Level Interaction Insights into Carbon Utilization and Element Cycling Functions of Hydrothermarchaeota in Hydrothermal Sediment.</title>
        <authorList>
            <person name="Zhou Z."/>
            <person name="Liu Y."/>
            <person name="Xu W."/>
            <person name="Pan J."/>
            <person name="Luo Z.H."/>
            <person name="Li M."/>
        </authorList>
    </citation>
    <scope>NUCLEOTIDE SEQUENCE [LARGE SCALE GENOMIC DNA]</scope>
    <source>
        <strain evidence="8">HyVt-76</strain>
    </source>
</reference>